<feature type="compositionally biased region" description="Low complexity" evidence="1">
    <location>
        <begin position="198"/>
        <end position="214"/>
    </location>
</feature>
<evidence type="ECO:0000259" key="2">
    <source>
        <dbReference type="SMART" id="SM00835"/>
    </source>
</evidence>
<dbReference type="EMBL" id="ADHJ01000014">
    <property type="protein sequence ID" value="EFU42359.1"/>
    <property type="molecule type" value="Genomic_DNA"/>
</dbReference>
<proteinExistence type="predicted"/>
<accession>A0A2R9SY88</accession>
<keyword evidence="4" id="KW-1185">Reference proteome</keyword>
<feature type="domain" description="Cupin type-1" evidence="2">
    <location>
        <begin position="19"/>
        <end position="156"/>
    </location>
</feature>
<reference evidence="3 4" key="1">
    <citation type="journal article" date="2010" name="BMC Genomics">
        <title>Genome sequence of the pattern forming Paenibacillus vortex bacterium reveals potential for thriving in complex environments.</title>
        <authorList>
            <person name="Sirota-Madi A."/>
            <person name="Olender T."/>
            <person name="Helman Y."/>
            <person name="Ingham C."/>
            <person name="Brainis I."/>
            <person name="Roth D."/>
            <person name="Hagi E."/>
            <person name="Brodsky L."/>
            <person name="Leshkowitz D."/>
            <person name="Galatenko V."/>
            <person name="Nikolaev V."/>
            <person name="Mugasimangalam R.C."/>
            <person name="Bransburg-Zabary S."/>
            <person name="Gutnick D.L."/>
            <person name="Lancet D."/>
            <person name="Ben-Jacob E."/>
        </authorList>
    </citation>
    <scope>NUCLEOTIDE SEQUENCE [LARGE SCALE GENOMIC DNA]</scope>
    <source>
        <strain evidence="3 4">V453</strain>
    </source>
</reference>
<dbReference type="SUPFAM" id="SSF51182">
    <property type="entry name" value="RmlC-like cupins"/>
    <property type="match status" value="1"/>
</dbReference>
<dbReference type="PANTHER" id="PTHR31238">
    <property type="entry name" value="GERMIN-LIKE PROTEIN SUBFAMILY 3 MEMBER 3"/>
    <property type="match status" value="1"/>
</dbReference>
<dbReference type="Gene3D" id="2.60.120.10">
    <property type="entry name" value="Jelly Rolls"/>
    <property type="match status" value="1"/>
</dbReference>
<feature type="region of interest" description="Disordered" evidence="1">
    <location>
        <begin position="198"/>
        <end position="311"/>
    </location>
</feature>
<evidence type="ECO:0000313" key="4">
    <source>
        <dbReference type="Proteomes" id="UP000003094"/>
    </source>
</evidence>
<sequence>MLDPVLTSPNLKLYADSNDTLNYKRDAGNYITQVFGAQMPAIATGFFNVHMTQGIIVQPHWHTNVNELVFVISGEVITSVFNPFTQKLMTYKLKPGQVSMFPKGWFHWILTLSDKAHILTIFDQPTPDIVYGADFLRHIPKEILHIAYCINEEDYAKAVAPLKETVILGPPPGCGKRDDNTSDNASYFESVQQPFGQQPAYGAQQAPSTPNYYGYPPPPSYPFYQQARPPQYTAYPSYAPYPQQPSYPFQTPYTSSYQQPPSFQQQLFQQQSFQQPQPFQHLQYLYNTQPDSDTAASRGPEPDTGTVPETE</sequence>
<name>A0A2R9SY88_9BACL</name>
<dbReference type="InterPro" id="IPR006045">
    <property type="entry name" value="Cupin_1"/>
</dbReference>
<dbReference type="InterPro" id="IPR014710">
    <property type="entry name" value="RmlC-like_jellyroll"/>
</dbReference>
<dbReference type="KEGG" id="pvo:PVOR_08775"/>
<comment type="caution">
    <text evidence="3">The sequence shown here is derived from an EMBL/GenBank/DDBJ whole genome shotgun (WGS) entry which is preliminary data.</text>
</comment>
<dbReference type="RefSeq" id="WP_006208619.1">
    <property type="nucleotide sequence ID" value="NZ_ADHJ01000014.1"/>
</dbReference>
<organism evidence="3 4">
    <name type="scientific">Paenibacillus vortex V453</name>
    <dbReference type="NCBI Taxonomy" id="715225"/>
    <lineage>
        <taxon>Bacteria</taxon>
        <taxon>Bacillati</taxon>
        <taxon>Bacillota</taxon>
        <taxon>Bacilli</taxon>
        <taxon>Bacillales</taxon>
        <taxon>Paenibacillaceae</taxon>
        <taxon>Paenibacillus</taxon>
    </lineage>
</organism>
<protein>
    <recommendedName>
        <fullName evidence="2">Cupin type-1 domain-containing protein</fullName>
    </recommendedName>
</protein>
<feature type="compositionally biased region" description="Low complexity" evidence="1">
    <location>
        <begin position="229"/>
        <end position="286"/>
    </location>
</feature>
<dbReference type="AlphaFoldDB" id="A0A2R9SY88"/>
<dbReference type="CDD" id="cd20306">
    <property type="entry name" value="cupin_OxDC-like"/>
    <property type="match status" value="1"/>
</dbReference>
<dbReference type="InterPro" id="IPR011051">
    <property type="entry name" value="RmlC_Cupin_sf"/>
</dbReference>
<evidence type="ECO:0000313" key="3">
    <source>
        <dbReference type="EMBL" id="EFU42359.1"/>
    </source>
</evidence>
<dbReference type="GeneID" id="97557291"/>
<dbReference type="SMART" id="SM00835">
    <property type="entry name" value="Cupin_1"/>
    <property type="match status" value="1"/>
</dbReference>
<dbReference type="Pfam" id="PF00190">
    <property type="entry name" value="Cupin_1"/>
    <property type="match status" value="1"/>
</dbReference>
<dbReference type="Proteomes" id="UP000003094">
    <property type="component" value="Unassembled WGS sequence"/>
</dbReference>
<evidence type="ECO:0000256" key="1">
    <source>
        <dbReference type="SAM" id="MobiDB-lite"/>
    </source>
</evidence>
<gene>
    <name evidence="3" type="ORF">PVOR_08775</name>
</gene>